<name>A0ABQ7AM63_BRACR</name>
<protein>
    <recommendedName>
        <fullName evidence="4">Secreted protein</fullName>
    </recommendedName>
</protein>
<evidence type="ECO:0000313" key="3">
    <source>
        <dbReference type="Proteomes" id="UP000266723"/>
    </source>
</evidence>
<keyword evidence="1" id="KW-0472">Membrane</keyword>
<comment type="caution">
    <text evidence="2">The sequence shown here is derived from an EMBL/GenBank/DDBJ whole genome shotgun (WGS) entry which is preliminary data.</text>
</comment>
<sequence length="83" mass="8347">MGSSGLRRGCGVCCGVAAVINPFCIASGLAVVVYADARKSTSSCSSSGQIFKSGSSGRPILPGSVSRFNCGSAIFGKRQVRIG</sequence>
<evidence type="ECO:0008006" key="4">
    <source>
        <dbReference type="Google" id="ProtNLM"/>
    </source>
</evidence>
<keyword evidence="3" id="KW-1185">Reference proteome</keyword>
<evidence type="ECO:0000256" key="1">
    <source>
        <dbReference type="SAM" id="Phobius"/>
    </source>
</evidence>
<reference evidence="2 3" key="1">
    <citation type="journal article" date="2020" name="BMC Genomics">
        <title>Intraspecific diversification of the crop wild relative Brassica cretica Lam. using demographic model selection.</title>
        <authorList>
            <person name="Kioukis A."/>
            <person name="Michalopoulou V.A."/>
            <person name="Briers L."/>
            <person name="Pirintsos S."/>
            <person name="Studholme D.J."/>
            <person name="Pavlidis P."/>
            <person name="Sarris P.F."/>
        </authorList>
    </citation>
    <scope>NUCLEOTIDE SEQUENCE [LARGE SCALE GENOMIC DNA]</scope>
    <source>
        <strain evidence="3">cv. PFS-1207/04</strain>
    </source>
</reference>
<keyword evidence="1" id="KW-0812">Transmembrane</keyword>
<gene>
    <name evidence="2" type="ORF">DY000_02058669</name>
</gene>
<dbReference type="EMBL" id="QGKV02001556">
    <property type="protein sequence ID" value="KAF3515490.1"/>
    <property type="molecule type" value="Genomic_DNA"/>
</dbReference>
<evidence type="ECO:0000313" key="2">
    <source>
        <dbReference type="EMBL" id="KAF3515490.1"/>
    </source>
</evidence>
<keyword evidence="1" id="KW-1133">Transmembrane helix</keyword>
<dbReference type="Proteomes" id="UP000266723">
    <property type="component" value="Unassembled WGS sequence"/>
</dbReference>
<accession>A0ABQ7AM63</accession>
<organism evidence="2 3">
    <name type="scientific">Brassica cretica</name>
    <name type="common">Mustard</name>
    <dbReference type="NCBI Taxonomy" id="69181"/>
    <lineage>
        <taxon>Eukaryota</taxon>
        <taxon>Viridiplantae</taxon>
        <taxon>Streptophyta</taxon>
        <taxon>Embryophyta</taxon>
        <taxon>Tracheophyta</taxon>
        <taxon>Spermatophyta</taxon>
        <taxon>Magnoliopsida</taxon>
        <taxon>eudicotyledons</taxon>
        <taxon>Gunneridae</taxon>
        <taxon>Pentapetalae</taxon>
        <taxon>rosids</taxon>
        <taxon>malvids</taxon>
        <taxon>Brassicales</taxon>
        <taxon>Brassicaceae</taxon>
        <taxon>Brassiceae</taxon>
        <taxon>Brassica</taxon>
    </lineage>
</organism>
<proteinExistence type="predicted"/>
<feature type="transmembrane region" description="Helical" evidence="1">
    <location>
        <begin position="12"/>
        <end position="35"/>
    </location>
</feature>